<sequence>MSPCSDQRRNVLFILIDQMRADCLFGALAEHVALPNLRALMGDAVTFQKNYTVVNPCGPSRASILTGQYAMNHRSVRNGTPLRHDTPNLATEMRKAGYLPMLFGYTDTSHDPRVYHPNDPAMQTYEYPMSGFHEMLEMRMEMSHPWRAHLLNKGYTFDRYWDIYKPVPPTGDAPRLNDPALYRAEDSDTAFLTDRFLATLPGYSDQNWFAHLTYIRPHPPLVAPAPYNRMYDPTSLPLPQRLATVEDERAVHPFFDPATRASSPASFVEGFPDLEPSDEVIQTLRSIYLGLASEVDAHIGRVMAYLRDSGQLEDTLVVLSADHGEMLGDRHSWGKFSVYEAAYHTPLIIRQPGNAARAGAVVHDITESVDLAPTILDWVGQPIPNAMDGRSLLPLLAGNTPGNWRSYSYSELDFAEPERPNIWQQHLGTDASCSCLAILRDARFTLVEFAADLPPLLFDHDDLGEAVNVAEHPDYQGDLARLTRQMLRHRMRNMDHTLSLDTITPQGPRRQLRHRPTLIPGRQDD</sequence>
<dbReference type="InterPro" id="IPR017850">
    <property type="entry name" value="Alkaline_phosphatase_core_sf"/>
</dbReference>
<dbReference type="GO" id="GO:0008484">
    <property type="term" value="F:sulfuric ester hydrolase activity"/>
    <property type="evidence" value="ECO:0007669"/>
    <property type="project" value="TreeGrafter"/>
</dbReference>
<dbReference type="PANTHER" id="PTHR45953:SF1">
    <property type="entry name" value="IDURONATE 2-SULFATASE"/>
    <property type="match status" value="1"/>
</dbReference>
<evidence type="ECO:0000256" key="1">
    <source>
        <dbReference type="ARBA" id="ARBA00022723"/>
    </source>
</evidence>
<dbReference type="Gene3D" id="3.40.720.10">
    <property type="entry name" value="Alkaline Phosphatase, subunit A"/>
    <property type="match status" value="1"/>
</dbReference>
<dbReference type="InterPro" id="IPR000917">
    <property type="entry name" value="Sulfatase_N"/>
</dbReference>
<evidence type="ECO:0000256" key="3">
    <source>
        <dbReference type="SAM" id="MobiDB-lite"/>
    </source>
</evidence>
<reference evidence="5 6" key="1">
    <citation type="journal article" date="2017" name="Front. Microbiol.">
        <title>Phaeobacter piscinae sp. nov., a species of the Roseobacter group and potential aquaculture probiont.</title>
        <authorList>
            <person name="Sonnenschein E.C."/>
            <person name="Phippen C.B.W."/>
            <person name="Nielsen K.F."/>
            <person name="Mateiu R.V."/>
            <person name="Melchiorsen J."/>
            <person name="Gram L."/>
            <person name="Overmann J."/>
            <person name="Freese H.M."/>
        </authorList>
    </citation>
    <scope>NUCLEOTIDE SEQUENCE [LARGE SCALE GENOMIC DNA]</scope>
    <source>
        <strain evidence="5 6">P88</strain>
    </source>
</reference>
<dbReference type="SUPFAM" id="SSF53649">
    <property type="entry name" value="Alkaline phosphatase-like"/>
    <property type="match status" value="1"/>
</dbReference>
<dbReference type="GO" id="GO:0005737">
    <property type="term" value="C:cytoplasm"/>
    <property type="evidence" value="ECO:0007669"/>
    <property type="project" value="TreeGrafter"/>
</dbReference>
<dbReference type="Pfam" id="PF00884">
    <property type="entry name" value="Sulfatase"/>
    <property type="match status" value="1"/>
</dbReference>
<keyword evidence="1" id="KW-0479">Metal-binding</keyword>
<name>A0A2I7K4Y7_9RHOB</name>
<dbReference type="PANTHER" id="PTHR45953">
    <property type="entry name" value="IDURONATE 2-SULFATASE"/>
    <property type="match status" value="1"/>
</dbReference>
<keyword evidence="2" id="KW-0378">Hydrolase</keyword>
<gene>
    <name evidence="5" type="ORF">PhaeoP88_00138</name>
</gene>
<protein>
    <submittedName>
        <fullName evidence="5">Sulfatase</fullName>
    </submittedName>
</protein>
<dbReference type="GO" id="GO:0046872">
    <property type="term" value="F:metal ion binding"/>
    <property type="evidence" value="ECO:0007669"/>
    <property type="project" value="UniProtKB-KW"/>
</dbReference>
<dbReference type="EMBL" id="CP010725">
    <property type="protein sequence ID" value="AUQ97550.1"/>
    <property type="molecule type" value="Genomic_DNA"/>
</dbReference>
<feature type="region of interest" description="Disordered" evidence="3">
    <location>
        <begin position="497"/>
        <end position="525"/>
    </location>
</feature>
<dbReference type="AlphaFoldDB" id="A0A2I7K4Y7"/>
<feature type="domain" description="Sulfatase N-terminal" evidence="4">
    <location>
        <begin position="9"/>
        <end position="380"/>
    </location>
</feature>
<dbReference type="Gene3D" id="6.10.250.3360">
    <property type="match status" value="1"/>
</dbReference>
<dbReference type="Proteomes" id="UP000236447">
    <property type="component" value="Chromosome"/>
</dbReference>
<evidence type="ECO:0000313" key="6">
    <source>
        <dbReference type="Proteomes" id="UP000236447"/>
    </source>
</evidence>
<evidence type="ECO:0000313" key="5">
    <source>
        <dbReference type="EMBL" id="AUQ97550.1"/>
    </source>
</evidence>
<organism evidence="5 6">
    <name type="scientific">Phaeobacter inhibens</name>
    <dbReference type="NCBI Taxonomy" id="221822"/>
    <lineage>
        <taxon>Bacteria</taxon>
        <taxon>Pseudomonadati</taxon>
        <taxon>Pseudomonadota</taxon>
        <taxon>Alphaproteobacteria</taxon>
        <taxon>Rhodobacterales</taxon>
        <taxon>Roseobacteraceae</taxon>
        <taxon>Phaeobacter</taxon>
    </lineage>
</organism>
<accession>A0A2I7K4Y7</accession>
<evidence type="ECO:0000256" key="2">
    <source>
        <dbReference type="ARBA" id="ARBA00022801"/>
    </source>
</evidence>
<evidence type="ECO:0000259" key="4">
    <source>
        <dbReference type="Pfam" id="PF00884"/>
    </source>
</evidence>
<proteinExistence type="predicted"/>
<dbReference type="RefSeq" id="WP_102882880.1">
    <property type="nucleotide sequence ID" value="NZ_CP010725.1"/>
</dbReference>
<reference evidence="5 6" key="2">
    <citation type="journal article" date="2017" name="Genome Biol. Evol.">
        <title>Trajectories and Drivers of Genome Evolution in Surface-Associated Marine Phaeobacter.</title>
        <authorList>
            <person name="Freese H.M."/>
            <person name="Sikorski J."/>
            <person name="Bunk B."/>
            <person name="Scheuner C."/>
            <person name="Meier-Kolthoff J.P."/>
            <person name="Sproer C."/>
            <person name="Gram L."/>
            <person name="Overmann J."/>
        </authorList>
    </citation>
    <scope>NUCLEOTIDE SEQUENCE [LARGE SCALE GENOMIC DNA]</scope>
    <source>
        <strain evidence="5 6">P88</strain>
    </source>
</reference>